<dbReference type="EMBL" id="JADJEV010000003">
    <property type="protein sequence ID" value="MBK6972927.1"/>
    <property type="molecule type" value="Genomic_DNA"/>
</dbReference>
<dbReference type="Gene3D" id="3.40.50.1460">
    <property type="match status" value="1"/>
</dbReference>
<feature type="coiled-coil region" evidence="2">
    <location>
        <begin position="287"/>
        <end position="368"/>
    </location>
</feature>
<dbReference type="InterPro" id="IPR001309">
    <property type="entry name" value="Pept_C14_p20"/>
</dbReference>
<evidence type="ECO:0000256" key="2">
    <source>
        <dbReference type="SAM" id="Coils"/>
    </source>
</evidence>
<evidence type="ECO:0000259" key="3">
    <source>
        <dbReference type="PROSITE" id="PS50208"/>
    </source>
</evidence>
<reference evidence="4" key="1">
    <citation type="submission" date="2020-10" db="EMBL/GenBank/DDBJ databases">
        <title>Connecting structure to function with the recovery of over 1000 high-quality activated sludge metagenome-assembled genomes encoding full-length rRNA genes using long-read sequencing.</title>
        <authorList>
            <person name="Singleton C.M."/>
            <person name="Petriglieri F."/>
            <person name="Kristensen J.M."/>
            <person name="Kirkegaard R.H."/>
            <person name="Michaelsen T.Y."/>
            <person name="Andersen M.H."/>
            <person name="Karst S.M."/>
            <person name="Dueholm M.S."/>
            <person name="Nielsen P.H."/>
            <person name="Albertsen M."/>
        </authorList>
    </citation>
    <scope>NUCLEOTIDE SEQUENCE</scope>
    <source>
        <strain evidence="4">Bjer_18-Q3-R1-45_BAT3C.347</strain>
    </source>
</reference>
<protein>
    <submittedName>
        <fullName evidence="4">Caspase family protein</fullName>
    </submittedName>
</protein>
<comment type="caution">
    <text evidence="4">The sequence shown here is derived from an EMBL/GenBank/DDBJ whole genome shotgun (WGS) entry which is preliminary data.</text>
</comment>
<keyword evidence="2" id="KW-0175">Coiled coil</keyword>
<dbReference type="Proteomes" id="UP000807785">
    <property type="component" value="Unassembled WGS sequence"/>
</dbReference>
<evidence type="ECO:0000256" key="1">
    <source>
        <dbReference type="ARBA" id="ARBA00010134"/>
    </source>
</evidence>
<gene>
    <name evidence="4" type="ORF">IPH26_08185</name>
</gene>
<dbReference type="SMART" id="SM00115">
    <property type="entry name" value="CASc"/>
    <property type="match status" value="1"/>
</dbReference>
<evidence type="ECO:0000313" key="5">
    <source>
        <dbReference type="Proteomes" id="UP000807785"/>
    </source>
</evidence>
<organism evidence="4 5">
    <name type="scientific">Candidatus Methylophosphatis roskildensis</name>
    <dbReference type="NCBI Taxonomy" id="2899263"/>
    <lineage>
        <taxon>Bacteria</taxon>
        <taxon>Pseudomonadati</taxon>
        <taxon>Pseudomonadota</taxon>
        <taxon>Betaproteobacteria</taxon>
        <taxon>Nitrosomonadales</taxon>
        <taxon>Sterolibacteriaceae</taxon>
        <taxon>Candidatus Methylophosphatis</taxon>
    </lineage>
</organism>
<dbReference type="InterPro" id="IPR015917">
    <property type="entry name" value="Pept_C14A"/>
</dbReference>
<dbReference type="PANTHER" id="PTHR22576">
    <property type="entry name" value="MUCOSA ASSOCIATED LYMPHOID TISSUE LYMPHOMA TRANSLOCATION PROTEIN 1/PARACASPASE"/>
    <property type="match status" value="1"/>
</dbReference>
<dbReference type="PROSITE" id="PS50208">
    <property type="entry name" value="CASPASE_P20"/>
    <property type="match status" value="1"/>
</dbReference>
<dbReference type="PANTHER" id="PTHR22576:SF37">
    <property type="entry name" value="MUCOSA-ASSOCIATED LYMPHOID TISSUE LYMPHOMA TRANSLOCATION PROTEIN 1"/>
    <property type="match status" value="1"/>
</dbReference>
<proteinExistence type="inferred from homology"/>
<sequence>MPCSDTSPGRNDRDCAIPPLYRRPSKWLMALGLGLAVLLQSLSVPALAAAEKRIALVVGNARYPNNPLANPENDARLIAGALRKLGFEVTEKLNLGSREFRKEVIDFANRSEGQEGIALLYYAGHGVQVDGRNYLIPVDIALNDERTVKWESIDIERLLGEMGKPSRQARIVVLDACRDNPFLGRTRAIQAGGGLAEMRAYGTLIAYASAPGAAAEDGPPGTNSIYTRHLAQEMQAEGLQIEEMFRNVRVKVYRDTGERQIPWDHSSLTVKVVLNPSRGGGSGEVASAEAQRRMDETMRRLEAQRAQLEEERHQLDEEKLRWAREHQQTVALARPLPAPAAEQRKDELQRKESELAEREKALKRIDEEVHREPPPAVATIAPPPAASVAPSSPVAVAAVPPAATQAQSHAARAGLCAELVMRFQVGLPLSAEETKFLQQKECKK</sequence>
<dbReference type="SUPFAM" id="SSF52129">
    <property type="entry name" value="Caspase-like"/>
    <property type="match status" value="1"/>
</dbReference>
<dbReference type="InterPro" id="IPR052039">
    <property type="entry name" value="Caspase-related_regulators"/>
</dbReference>
<feature type="domain" description="Caspase family p20" evidence="3">
    <location>
        <begin position="51"/>
        <end position="181"/>
    </location>
</feature>
<dbReference type="Pfam" id="PF00656">
    <property type="entry name" value="Peptidase_C14"/>
    <property type="match status" value="1"/>
</dbReference>
<dbReference type="InterPro" id="IPR029030">
    <property type="entry name" value="Caspase-like_dom_sf"/>
</dbReference>
<evidence type="ECO:0000313" key="4">
    <source>
        <dbReference type="EMBL" id="MBK6972927.1"/>
    </source>
</evidence>
<dbReference type="InterPro" id="IPR011600">
    <property type="entry name" value="Pept_C14_caspase"/>
</dbReference>
<name>A0A9D7E393_9PROT</name>
<dbReference type="GO" id="GO:0006508">
    <property type="term" value="P:proteolysis"/>
    <property type="evidence" value="ECO:0007669"/>
    <property type="project" value="InterPro"/>
</dbReference>
<dbReference type="AlphaFoldDB" id="A0A9D7E393"/>
<comment type="similarity">
    <text evidence="1">Belongs to the peptidase C14A family.</text>
</comment>
<dbReference type="GO" id="GO:0004197">
    <property type="term" value="F:cysteine-type endopeptidase activity"/>
    <property type="evidence" value="ECO:0007669"/>
    <property type="project" value="InterPro"/>
</dbReference>
<accession>A0A9D7E393</accession>